<feature type="domain" description="HTH myb-type" evidence="2">
    <location>
        <begin position="1"/>
        <end position="51"/>
    </location>
</feature>
<sequence length="115" mass="13769">MRRYWNPQEDDLLIELYTTLGPAWGLISRNMKTRTARQCSERWYNALYPGIDNSPLDSFERNTIETMYNIYGPKWSRIASSLPGRTPRMVKSFWYQTKRAESRIRQQMSIERLLV</sequence>
<dbReference type="PROSITE" id="PS51294">
    <property type="entry name" value="HTH_MYB"/>
    <property type="match status" value="2"/>
</dbReference>
<dbReference type="Proteomes" id="UP000789572">
    <property type="component" value="Unassembled WGS sequence"/>
</dbReference>
<feature type="domain" description="HTH myb-type" evidence="2">
    <location>
        <begin position="71"/>
        <end position="102"/>
    </location>
</feature>
<dbReference type="GO" id="GO:0005634">
    <property type="term" value="C:nucleus"/>
    <property type="evidence" value="ECO:0007669"/>
    <property type="project" value="TreeGrafter"/>
</dbReference>
<dbReference type="SUPFAM" id="SSF46689">
    <property type="entry name" value="Homeodomain-like"/>
    <property type="match status" value="1"/>
</dbReference>
<dbReference type="InterPro" id="IPR050560">
    <property type="entry name" value="MYB_TF"/>
</dbReference>
<feature type="domain" description="Myb-like" evidence="1">
    <location>
        <begin position="1"/>
        <end position="47"/>
    </location>
</feature>
<dbReference type="EMBL" id="CAJVPJ010000057">
    <property type="protein sequence ID" value="CAG8468428.1"/>
    <property type="molecule type" value="Genomic_DNA"/>
</dbReference>
<evidence type="ECO:0000259" key="2">
    <source>
        <dbReference type="PROSITE" id="PS51294"/>
    </source>
</evidence>
<keyword evidence="4" id="KW-1185">Reference proteome</keyword>
<evidence type="ECO:0000259" key="1">
    <source>
        <dbReference type="PROSITE" id="PS50090"/>
    </source>
</evidence>
<dbReference type="InterPro" id="IPR009057">
    <property type="entry name" value="Homeodomain-like_sf"/>
</dbReference>
<dbReference type="AlphaFoldDB" id="A0A9N8Z303"/>
<protein>
    <submittedName>
        <fullName evidence="3">9096_t:CDS:1</fullName>
    </submittedName>
</protein>
<dbReference type="Pfam" id="PF00249">
    <property type="entry name" value="Myb_DNA-binding"/>
    <property type="match status" value="2"/>
</dbReference>
<dbReference type="SMART" id="SM00717">
    <property type="entry name" value="SANT"/>
    <property type="match status" value="2"/>
</dbReference>
<evidence type="ECO:0000313" key="3">
    <source>
        <dbReference type="EMBL" id="CAG8468428.1"/>
    </source>
</evidence>
<dbReference type="Gene3D" id="1.10.10.60">
    <property type="entry name" value="Homeodomain-like"/>
    <property type="match status" value="2"/>
</dbReference>
<name>A0A9N8Z303_9GLOM</name>
<dbReference type="PANTHER" id="PTHR45614">
    <property type="entry name" value="MYB PROTEIN-RELATED"/>
    <property type="match status" value="1"/>
</dbReference>
<reference evidence="3" key="1">
    <citation type="submission" date="2021-06" db="EMBL/GenBank/DDBJ databases">
        <authorList>
            <person name="Kallberg Y."/>
            <person name="Tangrot J."/>
            <person name="Rosling A."/>
        </authorList>
    </citation>
    <scope>NUCLEOTIDE SEQUENCE</scope>
    <source>
        <strain evidence="3">IA702</strain>
    </source>
</reference>
<dbReference type="PROSITE" id="PS50090">
    <property type="entry name" value="MYB_LIKE"/>
    <property type="match status" value="1"/>
</dbReference>
<proteinExistence type="predicted"/>
<dbReference type="CDD" id="cd00167">
    <property type="entry name" value="SANT"/>
    <property type="match status" value="2"/>
</dbReference>
<accession>A0A9N8Z303</accession>
<gene>
    <name evidence="3" type="ORF">POCULU_LOCUS917</name>
</gene>
<organism evidence="3 4">
    <name type="scientific">Paraglomus occultum</name>
    <dbReference type="NCBI Taxonomy" id="144539"/>
    <lineage>
        <taxon>Eukaryota</taxon>
        <taxon>Fungi</taxon>
        <taxon>Fungi incertae sedis</taxon>
        <taxon>Mucoromycota</taxon>
        <taxon>Glomeromycotina</taxon>
        <taxon>Glomeromycetes</taxon>
        <taxon>Paraglomerales</taxon>
        <taxon>Paraglomeraceae</taxon>
        <taxon>Paraglomus</taxon>
    </lineage>
</organism>
<comment type="caution">
    <text evidence="3">The sequence shown here is derived from an EMBL/GenBank/DDBJ whole genome shotgun (WGS) entry which is preliminary data.</text>
</comment>
<dbReference type="OrthoDB" id="2143914at2759"/>
<dbReference type="GO" id="GO:0000978">
    <property type="term" value="F:RNA polymerase II cis-regulatory region sequence-specific DNA binding"/>
    <property type="evidence" value="ECO:0007669"/>
    <property type="project" value="TreeGrafter"/>
</dbReference>
<dbReference type="InterPro" id="IPR001005">
    <property type="entry name" value="SANT/Myb"/>
</dbReference>
<dbReference type="GO" id="GO:0000981">
    <property type="term" value="F:DNA-binding transcription factor activity, RNA polymerase II-specific"/>
    <property type="evidence" value="ECO:0007669"/>
    <property type="project" value="TreeGrafter"/>
</dbReference>
<dbReference type="InterPro" id="IPR017930">
    <property type="entry name" value="Myb_dom"/>
</dbReference>
<evidence type="ECO:0000313" key="4">
    <source>
        <dbReference type="Proteomes" id="UP000789572"/>
    </source>
</evidence>